<dbReference type="Proteomes" id="UP000076078">
    <property type="component" value="Unassembled WGS sequence"/>
</dbReference>
<dbReference type="OrthoDB" id="17244at2759"/>
<feature type="transmembrane region" description="Helical" evidence="6">
    <location>
        <begin position="119"/>
        <end position="140"/>
    </location>
</feature>
<protein>
    <recommendedName>
        <fullName evidence="7">THH1/TOM1/TOM3 domain-containing protein</fullName>
    </recommendedName>
</protein>
<dbReference type="EMBL" id="LODT01000049">
    <property type="protein sequence ID" value="KYQ88649.1"/>
    <property type="molecule type" value="Genomic_DNA"/>
</dbReference>
<evidence type="ECO:0000256" key="2">
    <source>
        <dbReference type="ARBA" id="ARBA00006779"/>
    </source>
</evidence>
<keyword evidence="3 6" id="KW-0812">Transmembrane</keyword>
<feature type="transmembrane region" description="Helical" evidence="6">
    <location>
        <begin position="7"/>
        <end position="29"/>
    </location>
</feature>
<keyword evidence="5 6" id="KW-0472">Membrane</keyword>
<organism evidence="8 9">
    <name type="scientific">Tieghemostelium lacteum</name>
    <name type="common">Slime mold</name>
    <name type="synonym">Dictyostelium lacteum</name>
    <dbReference type="NCBI Taxonomy" id="361077"/>
    <lineage>
        <taxon>Eukaryota</taxon>
        <taxon>Amoebozoa</taxon>
        <taxon>Evosea</taxon>
        <taxon>Eumycetozoa</taxon>
        <taxon>Dictyostelia</taxon>
        <taxon>Dictyosteliales</taxon>
        <taxon>Raperosteliaceae</taxon>
        <taxon>Tieghemostelium</taxon>
    </lineage>
</organism>
<dbReference type="PANTHER" id="PTHR31142:SF3">
    <property type="entry name" value="THH1_TOM1_TOM3 DOMAIN-CONTAINING PROTEIN"/>
    <property type="match status" value="1"/>
</dbReference>
<comment type="caution">
    <text evidence="8">The sequence shown here is derived from an EMBL/GenBank/DDBJ whole genome shotgun (WGS) entry which is preliminary data.</text>
</comment>
<feature type="transmembrane region" description="Helical" evidence="6">
    <location>
        <begin position="41"/>
        <end position="64"/>
    </location>
</feature>
<dbReference type="AlphaFoldDB" id="A0A151Z3W3"/>
<dbReference type="OMA" id="AITWICS"/>
<evidence type="ECO:0000313" key="9">
    <source>
        <dbReference type="Proteomes" id="UP000076078"/>
    </source>
</evidence>
<evidence type="ECO:0000256" key="1">
    <source>
        <dbReference type="ARBA" id="ARBA00004127"/>
    </source>
</evidence>
<feature type="transmembrane region" description="Helical" evidence="6">
    <location>
        <begin position="197"/>
        <end position="219"/>
    </location>
</feature>
<dbReference type="InterPro" id="IPR009457">
    <property type="entry name" value="THH1/TOM1/TOM3_dom"/>
</dbReference>
<reference evidence="8 9" key="1">
    <citation type="submission" date="2015-12" db="EMBL/GenBank/DDBJ databases">
        <title>Dictyostelia acquired genes for synthesis and detection of signals that induce cell-type specialization by lateral gene transfer from prokaryotes.</title>
        <authorList>
            <person name="Gloeckner G."/>
            <person name="Schaap P."/>
        </authorList>
    </citation>
    <scope>NUCLEOTIDE SEQUENCE [LARGE SCALE GENOMIC DNA]</scope>
    <source>
        <strain evidence="8 9">TK</strain>
    </source>
</reference>
<evidence type="ECO:0000313" key="8">
    <source>
        <dbReference type="EMBL" id="KYQ88649.1"/>
    </source>
</evidence>
<dbReference type="PANTHER" id="PTHR31142">
    <property type="entry name" value="TOBAMOVIRUS MULTIPLICATION PROTEIN 1-LIKE ISOFORM X1"/>
    <property type="match status" value="1"/>
</dbReference>
<feature type="transmembrane region" description="Helical" evidence="6">
    <location>
        <begin position="161"/>
        <end position="185"/>
    </location>
</feature>
<name>A0A151Z3W3_TIELA</name>
<dbReference type="GO" id="GO:0012505">
    <property type="term" value="C:endomembrane system"/>
    <property type="evidence" value="ECO:0007669"/>
    <property type="project" value="UniProtKB-SubCell"/>
</dbReference>
<keyword evidence="4 6" id="KW-1133">Transmembrane helix</keyword>
<comment type="subcellular location">
    <subcellularLocation>
        <location evidence="1">Endomembrane system</location>
        <topology evidence="1">Multi-pass membrane protein</topology>
    </subcellularLocation>
</comment>
<evidence type="ECO:0000256" key="4">
    <source>
        <dbReference type="ARBA" id="ARBA00022989"/>
    </source>
</evidence>
<feature type="domain" description="THH1/TOM1/TOM3" evidence="7">
    <location>
        <begin position="5"/>
        <end position="231"/>
    </location>
</feature>
<accession>A0A151Z3W3</accession>
<feature type="transmembrane region" description="Helical" evidence="6">
    <location>
        <begin position="85"/>
        <end position="107"/>
    </location>
</feature>
<comment type="similarity">
    <text evidence="2">Belongs to the plant tobamovirus multiplication TOM1 protein family.</text>
</comment>
<proteinExistence type="inferred from homology"/>
<evidence type="ECO:0000256" key="6">
    <source>
        <dbReference type="SAM" id="Phobius"/>
    </source>
</evidence>
<dbReference type="InParanoid" id="A0A151Z3W3"/>
<evidence type="ECO:0000259" key="7">
    <source>
        <dbReference type="Pfam" id="PF06454"/>
    </source>
</evidence>
<keyword evidence="9" id="KW-1185">Reference proteome</keyword>
<evidence type="ECO:0000256" key="5">
    <source>
        <dbReference type="ARBA" id="ARBA00023136"/>
    </source>
</evidence>
<dbReference type="InterPro" id="IPR040226">
    <property type="entry name" value="THH1/TOM1/TOM3"/>
</dbReference>
<dbReference type="Pfam" id="PF06454">
    <property type="entry name" value="THH1_TOM1-3_dom"/>
    <property type="match status" value="1"/>
</dbReference>
<gene>
    <name evidence="8" type="ORF">DLAC_10823</name>
</gene>
<evidence type="ECO:0000256" key="3">
    <source>
        <dbReference type="ARBA" id="ARBA00022692"/>
    </source>
</evidence>
<sequence>MYPKKLFLLVIVFAMFSRGIYFLLSPSIIDGNLSTFPLNPFIFWNHMIDFSFFLAYFMLFISWADIYYQASSGTGSNFFRHKYTIALLIVFIVVSVTSFAVFSFIAADNIQCRLVDMVSTFYIAILNFITAILFTLYGILIFRLIGENEILKRKHSWKIKAITWICSLCFLCRTSLMMFSVLTLTNDPDTFSYNVSWYWILVFFVSLEIIPTLAMLYFLRTPQAKQSSEQQRKSTLYSTTKLTI</sequence>